<dbReference type="EMBL" id="MU266513">
    <property type="protein sequence ID" value="KAH7921734.1"/>
    <property type="molecule type" value="Genomic_DNA"/>
</dbReference>
<evidence type="ECO:0000313" key="2">
    <source>
        <dbReference type="Proteomes" id="UP000790709"/>
    </source>
</evidence>
<evidence type="ECO:0000313" key="1">
    <source>
        <dbReference type="EMBL" id="KAH7921734.1"/>
    </source>
</evidence>
<accession>A0ACB8B831</accession>
<name>A0ACB8B831_9AGAM</name>
<sequence>MASPAPRRTHRHATPRQTPPRRTRLARTTPARARSALDDTPSASAMDVDEHPHPRDPDRALFAKSDQLAVAAYATLPRELSLSLRSPDFYADSYSGEIDVATGLALVVSQNTCFVWQYTHPLRGAPPTCYIFACPPGPSAPLHALVPAREPGLILLAPTGQLRFWVAIGIGLAGGDHFFSTSLDLLQNEYVSTLVRANPQTYIASTSTGRLFRLTITSAAGRHTLTPRLFAPARASPLSLARFIPGLWSAPPVPAPDPGNIAALALDDARTDLWALCDTRVQRWSLTDEDILLDDDVSAAVSAALGVPVLDLELLDLKVESTLTLVVLVSHAGPDDLDAFDAEFGGAHHPRRIYALVRLSAEDVQNVIGVTSVPYQSTSTSGPPTHPRLVLLASGAVVAVQFGDAVALCARDSPYADRLALRAAGAHADRTLGLAVDPEREGTLLVLTAGTMMRATLDLERVAEFDDVTGRANLIKSIMTQAILYGSNPENPLHFCFPPEVDGESLMAGAEQLSRAVLESDPEIVRPNHDLTSQLTGRKDRLSWLVRFINDNAALGKMSQRSRQRLATDAEKLYACHQLWLKLNEHLDNGATHSLLADAVHAYMAAQGDTAHDDVVRAFFKYRAADVGRLLGYVVGAVEGAGGVGGEGMNGGGGGTGLVEANASVLTVLQSAFDYRAYNLGVYGVDLPMIKPWTSRPTVIDVVLKLVDASAGVAEGGVGAGANGAREAREQLPALATVLFACVSERLDWLGSAIAADEAGNEGDRRELEDRFAQLRPEVLEALRVTGHLSHAFTLAESYRDFRSLAALCHKDTTYPPHANPHARRIEGYVERFREEFTTEVYRWCVEHGELRVLFAQEDTHAAYMDKFFAEHPHPAISWIHDLGRGRQGAASVALLGESKHAAEIDVKHFMLSIGKLSQLAQLQESGSVDEGVLEAFHDDLDFVSVQEKLLEEMKKVLVSVRGRQGLDGQVEAIAKAKAGKLRATEGLLGVFKTLVRQVLQGKTLSVEDAVDLLTLKDNEESVEDYATALHLLARAEDLPDVRRASSFRRTWCRIYNHDDWDDIRQTANVTDSQLNARFRSTALYATLAAILPDPHQPEGYDLDPSQALPVEALGRDCRAESTAVEQLRLEDVYHRVRELAVQDLAYEGAQ</sequence>
<organism evidence="1 2">
    <name type="scientific">Leucogyrophana mollusca</name>
    <dbReference type="NCBI Taxonomy" id="85980"/>
    <lineage>
        <taxon>Eukaryota</taxon>
        <taxon>Fungi</taxon>
        <taxon>Dikarya</taxon>
        <taxon>Basidiomycota</taxon>
        <taxon>Agaricomycotina</taxon>
        <taxon>Agaricomycetes</taxon>
        <taxon>Agaricomycetidae</taxon>
        <taxon>Boletales</taxon>
        <taxon>Boletales incertae sedis</taxon>
        <taxon>Leucogyrophana</taxon>
    </lineage>
</organism>
<gene>
    <name evidence="1" type="ORF">BV22DRAFT_1095926</name>
</gene>
<protein>
    <submittedName>
        <fullName evidence="1">Uncharacterized protein</fullName>
    </submittedName>
</protein>
<proteinExistence type="predicted"/>
<keyword evidence="2" id="KW-1185">Reference proteome</keyword>
<dbReference type="Proteomes" id="UP000790709">
    <property type="component" value="Unassembled WGS sequence"/>
</dbReference>
<reference evidence="1" key="1">
    <citation type="journal article" date="2021" name="New Phytol.">
        <title>Evolutionary innovations through gain and loss of genes in the ectomycorrhizal Boletales.</title>
        <authorList>
            <person name="Wu G."/>
            <person name="Miyauchi S."/>
            <person name="Morin E."/>
            <person name="Kuo A."/>
            <person name="Drula E."/>
            <person name="Varga T."/>
            <person name="Kohler A."/>
            <person name="Feng B."/>
            <person name="Cao Y."/>
            <person name="Lipzen A."/>
            <person name="Daum C."/>
            <person name="Hundley H."/>
            <person name="Pangilinan J."/>
            <person name="Johnson J."/>
            <person name="Barry K."/>
            <person name="LaButti K."/>
            <person name="Ng V."/>
            <person name="Ahrendt S."/>
            <person name="Min B."/>
            <person name="Choi I.G."/>
            <person name="Park H."/>
            <person name="Plett J.M."/>
            <person name="Magnuson J."/>
            <person name="Spatafora J.W."/>
            <person name="Nagy L.G."/>
            <person name="Henrissat B."/>
            <person name="Grigoriev I.V."/>
            <person name="Yang Z.L."/>
            <person name="Xu J."/>
            <person name="Martin F.M."/>
        </authorList>
    </citation>
    <scope>NUCLEOTIDE SEQUENCE</scope>
    <source>
        <strain evidence="1">KUC20120723A-06</strain>
    </source>
</reference>
<comment type="caution">
    <text evidence="1">The sequence shown here is derived from an EMBL/GenBank/DDBJ whole genome shotgun (WGS) entry which is preliminary data.</text>
</comment>